<reference evidence="1" key="1">
    <citation type="submission" date="2022-02" db="EMBL/GenBank/DDBJ databases">
        <title>Plant Genome Project.</title>
        <authorList>
            <person name="Zhang R.-G."/>
        </authorList>
    </citation>
    <scope>NUCLEOTIDE SEQUENCE</scope>
    <source>
        <strain evidence="1">AT1</strain>
    </source>
</reference>
<keyword evidence="2" id="KW-1185">Reference proteome</keyword>
<dbReference type="Proteomes" id="UP001062846">
    <property type="component" value="Chromosome 2"/>
</dbReference>
<organism evidence="1 2">
    <name type="scientific">Rhododendron molle</name>
    <name type="common">Chinese azalea</name>
    <name type="synonym">Azalea mollis</name>
    <dbReference type="NCBI Taxonomy" id="49168"/>
    <lineage>
        <taxon>Eukaryota</taxon>
        <taxon>Viridiplantae</taxon>
        <taxon>Streptophyta</taxon>
        <taxon>Embryophyta</taxon>
        <taxon>Tracheophyta</taxon>
        <taxon>Spermatophyta</taxon>
        <taxon>Magnoliopsida</taxon>
        <taxon>eudicotyledons</taxon>
        <taxon>Gunneridae</taxon>
        <taxon>Pentapetalae</taxon>
        <taxon>asterids</taxon>
        <taxon>Ericales</taxon>
        <taxon>Ericaceae</taxon>
        <taxon>Ericoideae</taxon>
        <taxon>Rhodoreae</taxon>
        <taxon>Rhododendron</taxon>
    </lineage>
</organism>
<dbReference type="EMBL" id="CM046389">
    <property type="protein sequence ID" value="KAI8565984.1"/>
    <property type="molecule type" value="Genomic_DNA"/>
</dbReference>
<evidence type="ECO:0000313" key="1">
    <source>
        <dbReference type="EMBL" id="KAI8565984.1"/>
    </source>
</evidence>
<sequence>MEPLNHHALLIFSIFSLLTFNSANAICVPINGTKSTTSPSPSPSPYASPISQPVTEPDSVPFHLPASNQKPKSLFPIFPSLMKAVPQSLHTDPSLKKICAATDFPEVCISSITPLLNGKTDPISVVELAIKAATEHTQVAVAAATKIATSPGIAPDIASTVSDCKDSYDDALDNFQKALDALSSRDVGTMNSMLSAAITDFSDNDDFLVGKASSPVLLEFNAKLSKMTSNCLAIVSLIK</sequence>
<protein>
    <submittedName>
        <fullName evidence="1">Uncharacterized protein</fullName>
    </submittedName>
</protein>
<name>A0ACC0PLJ7_RHOML</name>
<proteinExistence type="predicted"/>
<gene>
    <name evidence="1" type="ORF">RHMOL_Rhmol02G0004100</name>
</gene>
<accession>A0ACC0PLJ7</accession>
<evidence type="ECO:0000313" key="2">
    <source>
        <dbReference type="Proteomes" id="UP001062846"/>
    </source>
</evidence>
<comment type="caution">
    <text evidence="1">The sequence shown here is derived from an EMBL/GenBank/DDBJ whole genome shotgun (WGS) entry which is preliminary data.</text>
</comment>